<feature type="signal peptide" evidence="1">
    <location>
        <begin position="1"/>
        <end position="19"/>
    </location>
</feature>
<organism evidence="2 3">
    <name type="scientific">Parahaliea maris</name>
    <dbReference type="NCBI Taxonomy" id="2716870"/>
    <lineage>
        <taxon>Bacteria</taxon>
        <taxon>Pseudomonadati</taxon>
        <taxon>Pseudomonadota</taxon>
        <taxon>Gammaproteobacteria</taxon>
        <taxon>Cellvibrionales</taxon>
        <taxon>Halieaceae</taxon>
        <taxon>Parahaliea</taxon>
    </lineage>
</organism>
<dbReference type="Pfam" id="PF05960">
    <property type="entry name" value="DUF885"/>
    <property type="match status" value="1"/>
</dbReference>
<dbReference type="PANTHER" id="PTHR33361">
    <property type="entry name" value="GLR0591 PROTEIN"/>
    <property type="match status" value="1"/>
</dbReference>
<accession>A0A5C9A6W7</accession>
<evidence type="ECO:0000313" key="2">
    <source>
        <dbReference type="EMBL" id="TXS95732.1"/>
    </source>
</evidence>
<gene>
    <name evidence="2" type="ORF">FV139_07640</name>
</gene>
<dbReference type="Proteomes" id="UP000321039">
    <property type="component" value="Unassembled WGS sequence"/>
</dbReference>
<proteinExistence type="predicted"/>
<dbReference type="AlphaFoldDB" id="A0A5C9A6W7"/>
<name>A0A5C9A6W7_9GAMM</name>
<keyword evidence="1" id="KW-0732">Signal</keyword>
<keyword evidence="3" id="KW-1185">Reference proteome</keyword>
<comment type="caution">
    <text evidence="2">The sequence shown here is derived from an EMBL/GenBank/DDBJ whole genome shotgun (WGS) entry which is preliminary data.</text>
</comment>
<dbReference type="EMBL" id="VRZA01000002">
    <property type="protein sequence ID" value="TXS95732.1"/>
    <property type="molecule type" value="Genomic_DNA"/>
</dbReference>
<dbReference type="InterPro" id="IPR010281">
    <property type="entry name" value="DUF885"/>
</dbReference>
<dbReference type="PANTHER" id="PTHR33361:SF2">
    <property type="entry name" value="DUF885 DOMAIN-CONTAINING PROTEIN"/>
    <property type="match status" value="1"/>
</dbReference>
<sequence>MIRTLLLAISLLSVASVRADWIEESDRYALEVLSAQGRMMPEEMSRQGLEKFDDAVLDLGPDLVERRVALYRAEIARLDAALAREDNARVRQDLRIMRGELEGNVTTLELEHRFLLPYVDLHAFLFSSFRGLLDPRVDRGRYPAALERLHKYTGEAEGYLPITEQARARTSERLDVEGLLGPYSGEVESALQSAPHLVSGLRSVFAESGLEGWQDSLALLEQQLQEYAEWTRKVVLPRAREDNRLPEALYVNNLRNFGVTDSPEALIMEAQYSYQLIRSQMQALAIRIAGERNWKQRDLVSVLRQLKAEQIPEDELLALYQERLGVVEEIIRREQLVTLPERGAVIRVATEAEAAASPASFMSPPQLIDNTGQYGEFVLVQSNPTLGAEARMDDWSHDAMTWALLVHEARPGHELQFSRLVEDGTSLARAIFAFNSANVEGWGLYAESIMQPYLPLEGQLFDLYTRLLRAARMFLDPMVNTGQMSRDEAEDFLVEQAGLSRAMASSEADRYAFRMPGQATSYYFGYIRLMRLRTELEIALGDQFDAKAFHDFVLRQGLLPPAMLREAVLAHFNGA</sequence>
<reference evidence="2 3" key="1">
    <citation type="submission" date="2019-08" db="EMBL/GenBank/DDBJ databases">
        <title>Parahaliea maris sp. nov., isolated from the surface seawater.</title>
        <authorList>
            <person name="Liu Y."/>
        </authorList>
    </citation>
    <scope>NUCLEOTIDE SEQUENCE [LARGE SCALE GENOMIC DNA]</scope>
    <source>
        <strain evidence="2 3">HSLHS9</strain>
    </source>
</reference>
<dbReference type="RefSeq" id="WP_148067708.1">
    <property type="nucleotide sequence ID" value="NZ_VRZA01000002.1"/>
</dbReference>
<evidence type="ECO:0000256" key="1">
    <source>
        <dbReference type="SAM" id="SignalP"/>
    </source>
</evidence>
<evidence type="ECO:0000313" key="3">
    <source>
        <dbReference type="Proteomes" id="UP000321039"/>
    </source>
</evidence>
<feature type="chain" id="PRO_5022666341" evidence="1">
    <location>
        <begin position="20"/>
        <end position="575"/>
    </location>
</feature>
<protein>
    <submittedName>
        <fullName evidence="2">DUF885 domain-containing protein</fullName>
    </submittedName>
</protein>